<evidence type="ECO:0000256" key="3">
    <source>
        <dbReference type="ARBA" id="ARBA00022676"/>
    </source>
</evidence>
<keyword evidence="5 11" id="KW-0812">Transmembrane</keyword>
<dbReference type="FunFam" id="3.90.550.50:FF:000001">
    <property type="entry name" value="Hexosyltransferase"/>
    <property type="match status" value="1"/>
</dbReference>
<dbReference type="GO" id="GO:0016758">
    <property type="term" value="F:hexosyltransferase activity"/>
    <property type="evidence" value="ECO:0007669"/>
    <property type="project" value="InterPro"/>
</dbReference>
<evidence type="ECO:0000256" key="11">
    <source>
        <dbReference type="RuleBase" id="RU363063"/>
    </source>
</evidence>
<keyword evidence="4" id="KW-0808">Transferase</keyword>
<name>A0AAD9IXX6_9ANNE</name>
<keyword evidence="3 11" id="KW-0328">Glycosyltransferase</keyword>
<feature type="transmembrane region" description="Helical" evidence="11">
    <location>
        <begin position="12"/>
        <end position="37"/>
    </location>
</feature>
<dbReference type="Gene3D" id="3.90.550.50">
    <property type="match status" value="1"/>
</dbReference>
<dbReference type="PANTHER" id="PTHR11214:SF378">
    <property type="entry name" value="BETA-1,3-GALACTOSYLTRANSFERASE 4"/>
    <property type="match status" value="1"/>
</dbReference>
<gene>
    <name evidence="12" type="ORF">LSH36_995g01080</name>
</gene>
<keyword evidence="8 11" id="KW-0333">Golgi apparatus</keyword>
<keyword evidence="10" id="KW-0325">Glycoprotein</keyword>
<keyword evidence="7 11" id="KW-1133">Transmembrane helix</keyword>
<dbReference type="Pfam" id="PF01762">
    <property type="entry name" value="Galactosyl_T"/>
    <property type="match status" value="1"/>
</dbReference>
<dbReference type="GO" id="GO:0000139">
    <property type="term" value="C:Golgi membrane"/>
    <property type="evidence" value="ECO:0007669"/>
    <property type="project" value="UniProtKB-SubCell"/>
</dbReference>
<evidence type="ECO:0000313" key="13">
    <source>
        <dbReference type="Proteomes" id="UP001208570"/>
    </source>
</evidence>
<evidence type="ECO:0000256" key="9">
    <source>
        <dbReference type="ARBA" id="ARBA00023136"/>
    </source>
</evidence>
<evidence type="ECO:0000256" key="7">
    <source>
        <dbReference type="ARBA" id="ARBA00022989"/>
    </source>
</evidence>
<dbReference type="Proteomes" id="UP001208570">
    <property type="component" value="Unassembled WGS sequence"/>
</dbReference>
<keyword evidence="6" id="KW-0735">Signal-anchor</keyword>
<accession>A0AAD9IXX6</accession>
<evidence type="ECO:0000256" key="1">
    <source>
        <dbReference type="ARBA" id="ARBA00004323"/>
    </source>
</evidence>
<evidence type="ECO:0000256" key="10">
    <source>
        <dbReference type="ARBA" id="ARBA00023180"/>
    </source>
</evidence>
<evidence type="ECO:0000256" key="2">
    <source>
        <dbReference type="ARBA" id="ARBA00008661"/>
    </source>
</evidence>
<proteinExistence type="inferred from homology"/>
<dbReference type="GO" id="GO:0006493">
    <property type="term" value="P:protein O-linked glycosylation"/>
    <property type="evidence" value="ECO:0007669"/>
    <property type="project" value="TreeGrafter"/>
</dbReference>
<reference evidence="12" key="1">
    <citation type="journal article" date="2023" name="Mol. Biol. Evol.">
        <title>Third-Generation Sequencing Reveals the Adaptive Role of the Epigenome in Three Deep-Sea Polychaetes.</title>
        <authorList>
            <person name="Perez M."/>
            <person name="Aroh O."/>
            <person name="Sun Y."/>
            <person name="Lan Y."/>
            <person name="Juniper S.K."/>
            <person name="Young C.R."/>
            <person name="Angers B."/>
            <person name="Qian P.Y."/>
        </authorList>
    </citation>
    <scope>NUCLEOTIDE SEQUENCE</scope>
    <source>
        <strain evidence="12">P08H-3</strain>
    </source>
</reference>
<evidence type="ECO:0000256" key="8">
    <source>
        <dbReference type="ARBA" id="ARBA00023034"/>
    </source>
</evidence>
<comment type="similarity">
    <text evidence="2 11">Belongs to the glycosyltransferase 31 family.</text>
</comment>
<feature type="transmembrane region" description="Helical" evidence="11">
    <location>
        <begin position="119"/>
        <end position="138"/>
    </location>
</feature>
<evidence type="ECO:0000256" key="5">
    <source>
        <dbReference type="ARBA" id="ARBA00022692"/>
    </source>
</evidence>
<evidence type="ECO:0000256" key="6">
    <source>
        <dbReference type="ARBA" id="ARBA00022968"/>
    </source>
</evidence>
<dbReference type="InterPro" id="IPR002659">
    <property type="entry name" value="Glyco_trans_31"/>
</dbReference>
<keyword evidence="9 11" id="KW-0472">Membrane</keyword>
<comment type="caution">
    <text evidence="11">Lacks conserved residue(s) required for the propagation of feature annotation.</text>
</comment>
<dbReference type="PANTHER" id="PTHR11214">
    <property type="entry name" value="BETA-1,3-N-ACETYLGLUCOSAMINYLTRANSFERASE"/>
    <property type="match status" value="1"/>
</dbReference>
<dbReference type="EC" id="2.4.1.-" evidence="11"/>
<comment type="caution">
    <text evidence="12">The sequence shown here is derived from an EMBL/GenBank/DDBJ whole genome shotgun (WGS) entry which is preliminary data.</text>
</comment>
<comment type="subcellular location">
    <subcellularLocation>
        <location evidence="1 11">Golgi apparatus membrane</location>
        <topology evidence="1 11">Single-pass type II membrane protein</topology>
    </subcellularLocation>
</comment>
<organism evidence="12 13">
    <name type="scientific">Paralvinella palmiformis</name>
    <dbReference type="NCBI Taxonomy" id="53620"/>
    <lineage>
        <taxon>Eukaryota</taxon>
        <taxon>Metazoa</taxon>
        <taxon>Spiralia</taxon>
        <taxon>Lophotrochozoa</taxon>
        <taxon>Annelida</taxon>
        <taxon>Polychaeta</taxon>
        <taxon>Sedentaria</taxon>
        <taxon>Canalipalpata</taxon>
        <taxon>Terebellida</taxon>
        <taxon>Terebelliformia</taxon>
        <taxon>Alvinellidae</taxon>
        <taxon>Paralvinella</taxon>
    </lineage>
</organism>
<dbReference type="AlphaFoldDB" id="A0AAD9IXX6"/>
<keyword evidence="13" id="KW-1185">Reference proteome</keyword>
<evidence type="ECO:0000256" key="4">
    <source>
        <dbReference type="ARBA" id="ARBA00022679"/>
    </source>
</evidence>
<sequence length="403" mass="46084">MTAWKKYWRHLTLGYVIAYSFIAAVLLTIFLNVVILLQHPERAIQLIDYFNLPPLYLSTNFLCSDVCNEFPQQHVIQPSDSCPDDLYLLFLIVSSYSNRLRRDAIRQTWGSMKHYKNKTIRAVFILGIPSFTNAAIAYTTENRQQRDLLIFNITDSYANLTNKTVLAFQWVSKFCASARFVLKTDDDSFNVPQAFIDLTENVHAEQDLLLGQCASGIRPYRDSNNKWFVSERDYSDQYFPLYLRGRGYLLTQSAISKLLLTAQFVRFNPMEDVFWTGLCRLKANLAATCSSGFAITEEGTMANQCQVASHDLVNIHHATRGEMLTYWSWINAKRRPRSCQNITWWQSGFMKYFLAALLTILITTTSPAPTWSTSIVEQPSIKSPCSTILANSCATAVVELSYF</sequence>
<dbReference type="EMBL" id="JAODUP010000995">
    <property type="protein sequence ID" value="KAK2142115.1"/>
    <property type="molecule type" value="Genomic_DNA"/>
</dbReference>
<protein>
    <recommendedName>
        <fullName evidence="11">Hexosyltransferase</fullName>
        <ecNumber evidence="11">2.4.1.-</ecNumber>
    </recommendedName>
</protein>
<evidence type="ECO:0000313" key="12">
    <source>
        <dbReference type="EMBL" id="KAK2142115.1"/>
    </source>
</evidence>